<keyword evidence="2" id="KW-0812">Transmembrane</keyword>
<evidence type="ECO:0000256" key="3">
    <source>
        <dbReference type="SAM" id="SignalP"/>
    </source>
</evidence>
<sequence length="252" mass="25258">MRQALTRGLIVAAAATSALSLYGTGASAAPRVQGTVVKSAVVLPGHAKASDPDGLNQLDDKLGAMDEQLDGVDKRIDELELPGAAPEPAASGQGTASYGTEEPSGGSYGADEPAGEAGYGKEEPGGYGYGSDEPSDEGPGYGDKPTEPAGPGYGYGYGDEPAGTPEPTGHGYGYGYGEEPKSPEPTPTHPASPTPTPHEPSPAPSRTPPAGPERPHLPETGSGGIVGGIAASGALLIAGTALYRRNRATARR</sequence>
<keyword evidence="5" id="KW-1185">Reference proteome</keyword>
<name>A0ABZ1IT07_9ACTN</name>
<feature type="transmembrane region" description="Helical" evidence="2">
    <location>
        <begin position="224"/>
        <end position="243"/>
    </location>
</feature>
<keyword evidence="3" id="KW-0732">Signal</keyword>
<gene>
    <name evidence="4" type="ORF">OHU27_04380</name>
</gene>
<keyword evidence="2" id="KW-1133">Transmembrane helix</keyword>
<dbReference type="EMBL" id="CP108125">
    <property type="protein sequence ID" value="WTO81696.1"/>
    <property type="molecule type" value="Genomic_DNA"/>
</dbReference>
<keyword evidence="2" id="KW-0472">Membrane</keyword>
<organism evidence="4 5">
    <name type="scientific">Streptomyces nigra</name>
    <dbReference type="NCBI Taxonomy" id="1827580"/>
    <lineage>
        <taxon>Bacteria</taxon>
        <taxon>Bacillati</taxon>
        <taxon>Actinomycetota</taxon>
        <taxon>Actinomycetes</taxon>
        <taxon>Kitasatosporales</taxon>
        <taxon>Streptomycetaceae</taxon>
        <taxon>Streptomyces</taxon>
    </lineage>
</organism>
<dbReference type="Proteomes" id="UP001622690">
    <property type="component" value="Chromosome"/>
</dbReference>
<reference evidence="4 5" key="1">
    <citation type="submission" date="2022-10" db="EMBL/GenBank/DDBJ databases">
        <title>The complete genomes of actinobacterial strains from the NBC collection.</title>
        <authorList>
            <person name="Joergensen T.S."/>
            <person name="Alvarez Arevalo M."/>
            <person name="Sterndorff E.B."/>
            <person name="Faurdal D."/>
            <person name="Vuksanovic O."/>
            <person name="Mourched A.-S."/>
            <person name="Charusanti P."/>
            <person name="Shaw S."/>
            <person name="Blin K."/>
            <person name="Weber T."/>
        </authorList>
    </citation>
    <scope>NUCLEOTIDE SEQUENCE [LARGE SCALE GENOMIC DNA]</scope>
    <source>
        <strain evidence="4 5">NBC_00206</strain>
    </source>
</reference>
<evidence type="ECO:0000313" key="4">
    <source>
        <dbReference type="EMBL" id="WTO81696.1"/>
    </source>
</evidence>
<feature type="chain" id="PRO_5047235711" description="Gram-positive cocci surface proteins LPxTG domain-containing protein" evidence="3">
    <location>
        <begin position="29"/>
        <end position="252"/>
    </location>
</feature>
<evidence type="ECO:0008006" key="6">
    <source>
        <dbReference type="Google" id="ProtNLM"/>
    </source>
</evidence>
<accession>A0ABZ1IT07</accession>
<feature type="compositionally biased region" description="Pro residues" evidence="1">
    <location>
        <begin position="183"/>
        <end position="212"/>
    </location>
</feature>
<evidence type="ECO:0000256" key="1">
    <source>
        <dbReference type="SAM" id="MobiDB-lite"/>
    </source>
</evidence>
<feature type="region of interest" description="Disordered" evidence="1">
    <location>
        <begin position="82"/>
        <end position="227"/>
    </location>
</feature>
<evidence type="ECO:0000256" key="2">
    <source>
        <dbReference type="SAM" id="Phobius"/>
    </source>
</evidence>
<evidence type="ECO:0000313" key="5">
    <source>
        <dbReference type="Proteomes" id="UP001622690"/>
    </source>
</evidence>
<dbReference type="RefSeq" id="WP_406256657.1">
    <property type="nucleotide sequence ID" value="NZ_CP108125.1"/>
</dbReference>
<protein>
    <recommendedName>
        <fullName evidence="6">Gram-positive cocci surface proteins LPxTG domain-containing protein</fullName>
    </recommendedName>
</protein>
<proteinExistence type="predicted"/>
<feature type="signal peptide" evidence="3">
    <location>
        <begin position="1"/>
        <end position="28"/>
    </location>
</feature>
<feature type="compositionally biased region" description="Low complexity" evidence="1">
    <location>
        <begin position="158"/>
        <end position="169"/>
    </location>
</feature>